<dbReference type="OrthoDB" id="2593073at2759"/>
<keyword evidence="9" id="KW-0175">Coiled coil</keyword>
<proteinExistence type="inferred from homology"/>
<feature type="region of interest" description="Disordered" evidence="10">
    <location>
        <begin position="18"/>
        <end position="200"/>
    </location>
</feature>
<dbReference type="GO" id="GO:0090575">
    <property type="term" value="C:RNA polymerase II transcription regulator complex"/>
    <property type="evidence" value="ECO:0007669"/>
    <property type="project" value="TreeGrafter"/>
</dbReference>
<dbReference type="GO" id="GO:0001228">
    <property type="term" value="F:DNA-binding transcription activator activity, RNA polymerase II-specific"/>
    <property type="evidence" value="ECO:0007669"/>
    <property type="project" value="TreeGrafter"/>
</dbReference>
<dbReference type="Proteomes" id="UP000398389">
    <property type="component" value="Unassembled WGS sequence"/>
</dbReference>
<dbReference type="Pfam" id="PF00170">
    <property type="entry name" value="bZIP_1"/>
    <property type="match status" value="1"/>
</dbReference>
<dbReference type="Gene3D" id="1.20.5.170">
    <property type="match status" value="1"/>
</dbReference>
<name>A0A5E8B8Z7_9ASCO</name>
<keyword evidence="7" id="KW-0539">Nucleus</keyword>
<evidence type="ECO:0000256" key="7">
    <source>
        <dbReference type="ARBA" id="ARBA00023242"/>
    </source>
</evidence>
<feature type="domain" description="BZIP" evidence="11">
    <location>
        <begin position="188"/>
        <end position="203"/>
    </location>
</feature>
<evidence type="ECO:0000256" key="2">
    <source>
        <dbReference type="ARBA" id="ARBA00004123"/>
    </source>
</evidence>
<dbReference type="SUPFAM" id="SSF57959">
    <property type="entry name" value="Leucine zipper domain"/>
    <property type="match status" value="1"/>
</dbReference>
<keyword evidence="5" id="KW-0238">DNA-binding</keyword>
<evidence type="ECO:0000256" key="9">
    <source>
        <dbReference type="SAM" id="Coils"/>
    </source>
</evidence>
<dbReference type="PANTHER" id="PTHR40621:SF11">
    <property type="entry name" value="TRANSCRIPTION FACTOR KAPC-RELATED"/>
    <property type="match status" value="1"/>
</dbReference>
<feature type="compositionally biased region" description="Polar residues" evidence="10">
    <location>
        <begin position="18"/>
        <end position="33"/>
    </location>
</feature>
<comment type="subcellular location">
    <subcellularLocation>
        <location evidence="2">Nucleus</location>
    </subcellularLocation>
</comment>
<evidence type="ECO:0000256" key="4">
    <source>
        <dbReference type="ARBA" id="ARBA00023015"/>
    </source>
</evidence>
<organism evidence="12 13">
    <name type="scientific">Magnusiomyces paraingens</name>
    <dbReference type="NCBI Taxonomy" id="2606893"/>
    <lineage>
        <taxon>Eukaryota</taxon>
        <taxon>Fungi</taxon>
        <taxon>Dikarya</taxon>
        <taxon>Ascomycota</taxon>
        <taxon>Saccharomycotina</taxon>
        <taxon>Dipodascomycetes</taxon>
        <taxon>Dipodascales</taxon>
        <taxon>Dipodascaceae</taxon>
        <taxon>Magnusiomyces</taxon>
    </lineage>
</organism>
<dbReference type="GeneID" id="43580481"/>
<keyword evidence="13" id="KW-1185">Reference proteome</keyword>
<evidence type="ECO:0000256" key="6">
    <source>
        <dbReference type="ARBA" id="ARBA00023163"/>
    </source>
</evidence>
<feature type="compositionally biased region" description="Low complexity" evidence="10">
    <location>
        <begin position="48"/>
        <end position="67"/>
    </location>
</feature>
<evidence type="ECO:0000256" key="5">
    <source>
        <dbReference type="ARBA" id="ARBA00023125"/>
    </source>
</evidence>
<dbReference type="GO" id="GO:0000976">
    <property type="term" value="F:transcription cis-regulatory region binding"/>
    <property type="evidence" value="ECO:0007669"/>
    <property type="project" value="InterPro"/>
</dbReference>
<evidence type="ECO:0000313" key="13">
    <source>
        <dbReference type="Proteomes" id="UP000398389"/>
    </source>
</evidence>
<dbReference type="SMART" id="SM00338">
    <property type="entry name" value="BRLZ"/>
    <property type="match status" value="1"/>
</dbReference>
<dbReference type="PANTHER" id="PTHR40621">
    <property type="entry name" value="TRANSCRIPTION FACTOR KAPC-RELATED"/>
    <property type="match status" value="1"/>
</dbReference>
<dbReference type="EMBL" id="CABVLU010000001">
    <property type="protein sequence ID" value="VVT47335.1"/>
    <property type="molecule type" value="Genomic_DNA"/>
</dbReference>
<feature type="region of interest" description="Disordered" evidence="10">
    <location>
        <begin position="253"/>
        <end position="275"/>
    </location>
</feature>
<evidence type="ECO:0000256" key="3">
    <source>
        <dbReference type="ARBA" id="ARBA00007163"/>
    </source>
</evidence>
<feature type="compositionally biased region" description="Low complexity" evidence="10">
    <location>
        <begin position="164"/>
        <end position="176"/>
    </location>
</feature>
<accession>A0A5E8B8Z7</accession>
<keyword evidence="4" id="KW-0805">Transcription regulation</keyword>
<evidence type="ECO:0000256" key="8">
    <source>
        <dbReference type="ARBA" id="ARBA00044067"/>
    </source>
</evidence>
<feature type="coiled-coil region" evidence="9">
    <location>
        <begin position="201"/>
        <end position="231"/>
    </location>
</feature>
<dbReference type="InterPro" id="IPR046347">
    <property type="entry name" value="bZIP_sf"/>
</dbReference>
<feature type="compositionally biased region" description="Low complexity" evidence="10">
    <location>
        <begin position="124"/>
        <end position="145"/>
    </location>
</feature>
<protein>
    <recommendedName>
        <fullName evidence="8">Putative transcription factor kapC</fullName>
    </recommendedName>
</protein>
<gene>
    <name evidence="12" type="ORF">SAPINGB_P001660</name>
</gene>
<comment type="function">
    <text evidence="1">Putative transcription factor.</text>
</comment>
<comment type="similarity">
    <text evidence="3">Belongs to the bZIP family.</text>
</comment>
<dbReference type="RefSeq" id="XP_031852272.1">
    <property type="nucleotide sequence ID" value="XM_031996381.1"/>
</dbReference>
<dbReference type="InterPro" id="IPR050936">
    <property type="entry name" value="AP-1-like"/>
</dbReference>
<dbReference type="AlphaFoldDB" id="A0A5E8B8Z7"/>
<dbReference type="PROSITE" id="PS00036">
    <property type="entry name" value="BZIP_BASIC"/>
    <property type="match status" value="1"/>
</dbReference>
<sequence length="275" mass="29293">MNSDNYWAGVDSIDSKSSILEQSGSIDPSFNQQSRHDDGSPGPAYGGSQQQQQHHQDAVAAAVAMSQQHHHHHHMHSQSLESSHGGPGGDGSDGNDLGVHPDGSGGSGQLSSPSHLDMSVTSNSPPGSSPRSAAAVVAAARQARGTNSPPPSSAAGSQVGGAGSQSQQGQSPQDSPQMHHGRLLSNTKRAHQNRQAQRAFRQRKEMYIKELEAKVQELKTSKETIGALRQENIQLRDYILALQSRLIEHPGGVPTPPAVCARQQPDIYEQNKLEK</sequence>
<evidence type="ECO:0000256" key="1">
    <source>
        <dbReference type="ARBA" id="ARBA00004049"/>
    </source>
</evidence>
<keyword evidence="6" id="KW-0804">Transcription</keyword>
<evidence type="ECO:0000256" key="10">
    <source>
        <dbReference type="SAM" id="MobiDB-lite"/>
    </source>
</evidence>
<reference evidence="12 13" key="1">
    <citation type="submission" date="2019-09" db="EMBL/GenBank/DDBJ databases">
        <authorList>
            <person name="Brejova B."/>
        </authorList>
    </citation>
    <scope>NUCLEOTIDE SEQUENCE [LARGE SCALE GENOMIC DNA]</scope>
</reference>
<dbReference type="CDD" id="cd14688">
    <property type="entry name" value="bZIP_YAP"/>
    <property type="match status" value="1"/>
</dbReference>
<evidence type="ECO:0000313" key="12">
    <source>
        <dbReference type="EMBL" id="VVT47335.1"/>
    </source>
</evidence>
<evidence type="ECO:0000259" key="11">
    <source>
        <dbReference type="PROSITE" id="PS00036"/>
    </source>
</evidence>
<dbReference type="InterPro" id="IPR004827">
    <property type="entry name" value="bZIP"/>
</dbReference>